<dbReference type="InterPro" id="IPR051207">
    <property type="entry name" value="ComplexI_NDUFA9_subunit"/>
</dbReference>
<dbReference type="OrthoDB" id="275457at2759"/>
<evidence type="ECO:0000313" key="3">
    <source>
        <dbReference type="Proteomes" id="UP000008743"/>
    </source>
</evidence>
<accession>A0A0D2UI36</accession>
<dbReference type="Pfam" id="PF01370">
    <property type="entry name" value="Epimerase"/>
    <property type="match status" value="1"/>
</dbReference>
<organism evidence="2 3">
    <name type="scientific">Capsaspora owczarzaki (strain ATCC 30864)</name>
    <dbReference type="NCBI Taxonomy" id="595528"/>
    <lineage>
        <taxon>Eukaryota</taxon>
        <taxon>Filasterea</taxon>
        <taxon>Capsaspora</taxon>
    </lineage>
</organism>
<gene>
    <name evidence="2" type="ORF">CAOG_005363</name>
</gene>
<dbReference type="GO" id="GO:0044877">
    <property type="term" value="F:protein-containing complex binding"/>
    <property type="evidence" value="ECO:0007669"/>
    <property type="project" value="TreeGrafter"/>
</dbReference>
<dbReference type="Gene3D" id="3.40.50.720">
    <property type="entry name" value="NAD(P)-binding Rossmann-like Domain"/>
    <property type="match status" value="1"/>
</dbReference>
<dbReference type="GO" id="GO:0005739">
    <property type="term" value="C:mitochondrion"/>
    <property type="evidence" value="ECO:0007669"/>
    <property type="project" value="TreeGrafter"/>
</dbReference>
<dbReference type="PhylomeDB" id="A0A0D2UI36"/>
<dbReference type="OMA" id="PEDQFTN"/>
<dbReference type="InParanoid" id="A0A0D2UI36"/>
<evidence type="ECO:0000313" key="2">
    <source>
        <dbReference type="EMBL" id="KJE94781.1"/>
    </source>
</evidence>
<dbReference type="RefSeq" id="XP_004347048.1">
    <property type="nucleotide sequence ID" value="XM_004346998.1"/>
</dbReference>
<evidence type="ECO:0000259" key="1">
    <source>
        <dbReference type="Pfam" id="PF01370"/>
    </source>
</evidence>
<dbReference type="AlphaFoldDB" id="A0A0D2UI36"/>
<sequence>MLSSQGRLVAAKSSSVSSIAARALSTSIASASSSTPVKSAGVPLTRAGDDAVATHTLAKWSGGPVSRAGTGGRSSVSGVVATVFGSTGFIGRYLVNRLGRVGSQLILPYRGDEHAYRHLKPMGDLGQFSFPFYHLRDKDTVKRLVEHSNVVFNLVGQEFATRNFSLHDVHVTGAETIARACQEAGVGRLIHVSALNASTESRSPFLQSKALGEQAVLAAFPNATIIRPATLFGPEDRLFNRLSVPMRTPFGVPLQNYGETRKQPIYVVDVARALIRAMEERTTAGKTFELVGPKEYTTAQLLQYMCDMARRPMRAFHVPSEIAE</sequence>
<dbReference type="PANTHER" id="PTHR12126:SF11">
    <property type="entry name" value="NADH DEHYDROGENASE [UBIQUINONE] 1 ALPHA SUBCOMPLEX SUBUNIT 9, MITOCHONDRIAL"/>
    <property type="match status" value="1"/>
</dbReference>
<dbReference type="PANTHER" id="PTHR12126">
    <property type="entry name" value="NADH-UBIQUINONE OXIDOREDUCTASE 39 KDA SUBUNIT-RELATED"/>
    <property type="match status" value="1"/>
</dbReference>
<protein>
    <submittedName>
        <fullName evidence="2">Ndufa9 protein</fullName>
    </submittedName>
</protein>
<keyword evidence="3" id="KW-1185">Reference proteome</keyword>
<name>A0A0D2UI36_CAPO3</name>
<dbReference type="CDD" id="cd05271">
    <property type="entry name" value="NDUFA9_like_SDR_a"/>
    <property type="match status" value="1"/>
</dbReference>
<dbReference type="SUPFAM" id="SSF51735">
    <property type="entry name" value="NAD(P)-binding Rossmann-fold domains"/>
    <property type="match status" value="1"/>
</dbReference>
<proteinExistence type="predicted"/>
<dbReference type="EMBL" id="KE346367">
    <property type="protein sequence ID" value="KJE94781.1"/>
    <property type="molecule type" value="Genomic_DNA"/>
</dbReference>
<dbReference type="STRING" id="595528.A0A0D2UI36"/>
<feature type="domain" description="NAD-dependent epimerase/dehydratase" evidence="1">
    <location>
        <begin position="82"/>
        <end position="286"/>
    </location>
</feature>
<dbReference type="InterPro" id="IPR036291">
    <property type="entry name" value="NAD(P)-bd_dom_sf"/>
</dbReference>
<reference evidence="3" key="1">
    <citation type="submission" date="2011-02" db="EMBL/GenBank/DDBJ databases">
        <title>The Genome Sequence of Capsaspora owczarzaki ATCC 30864.</title>
        <authorList>
            <person name="Russ C."/>
            <person name="Cuomo C."/>
            <person name="Burger G."/>
            <person name="Gray M.W."/>
            <person name="Holland P.W.H."/>
            <person name="King N."/>
            <person name="Lang F.B.F."/>
            <person name="Roger A.J."/>
            <person name="Ruiz-Trillo I."/>
            <person name="Young S.K."/>
            <person name="Zeng Q."/>
            <person name="Gargeya S."/>
            <person name="Alvarado L."/>
            <person name="Berlin A."/>
            <person name="Chapman S.B."/>
            <person name="Chen Z."/>
            <person name="Freedman E."/>
            <person name="Gellesch M."/>
            <person name="Goldberg J."/>
            <person name="Griggs A."/>
            <person name="Gujja S."/>
            <person name="Heilman E."/>
            <person name="Heiman D."/>
            <person name="Howarth C."/>
            <person name="Mehta T."/>
            <person name="Neiman D."/>
            <person name="Pearson M."/>
            <person name="Roberts A."/>
            <person name="Saif S."/>
            <person name="Shea T."/>
            <person name="Shenoy N."/>
            <person name="Sisk P."/>
            <person name="Stolte C."/>
            <person name="Sykes S."/>
            <person name="White J."/>
            <person name="Yandava C."/>
            <person name="Haas B."/>
            <person name="Nusbaum C."/>
            <person name="Birren B."/>
        </authorList>
    </citation>
    <scope>NUCLEOTIDE SEQUENCE</scope>
    <source>
        <strain evidence="3">ATCC 30864</strain>
    </source>
</reference>
<dbReference type="Proteomes" id="UP000008743">
    <property type="component" value="Unassembled WGS sequence"/>
</dbReference>
<dbReference type="InterPro" id="IPR001509">
    <property type="entry name" value="Epimerase_deHydtase"/>
</dbReference>
<dbReference type="eggNOG" id="KOG2865">
    <property type="taxonomic scope" value="Eukaryota"/>
</dbReference>